<name>A0AAV1KN82_9NEOP</name>
<dbReference type="AlphaFoldDB" id="A0AAV1KN82"/>
<sequence length="106" mass="12294">MSKLTRLISRVGFERLRIEAIQRTGMWLRRQSPQGRNNRFAARQIHQFSSRLSTLHQNYCQIPVSVAFKTTIESWGAPLQNLTSIHGLLYFDMINQKVGDSTVLEF</sequence>
<organism evidence="1 2">
    <name type="scientific">Parnassius mnemosyne</name>
    <name type="common">clouded apollo</name>
    <dbReference type="NCBI Taxonomy" id="213953"/>
    <lineage>
        <taxon>Eukaryota</taxon>
        <taxon>Metazoa</taxon>
        <taxon>Ecdysozoa</taxon>
        <taxon>Arthropoda</taxon>
        <taxon>Hexapoda</taxon>
        <taxon>Insecta</taxon>
        <taxon>Pterygota</taxon>
        <taxon>Neoptera</taxon>
        <taxon>Endopterygota</taxon>
        <taxon>Lepidoptera</taxon>
        <taxon>Glossata</taxon>
        <taxon>Ditrysia</taxon>
        <taxon>Papilionoidea</taxon>
        <taxon>Papilionidae</taxon>
        <taxon>Parnassiinae</taxon>
        <taxon>Parnassini</taxon>
        <taxon>Parnassius</taxon>
        <taxon>Driopa</taxon>
    </lineage>
</organism>
<proteinExistence type="predicted"/>
<comment type="caution">
    <text evidence="1">The sequence shown here is derived from an EMBL/GenBank/DDBJ whole genome shotgun (WGS) entry which is preliminary data.</text>
</comment>
<keyword evidence="2" id="KW-1185">Reference proteome</keyword>
<evidence type="ECO:0000313" key="1">
    <source>
        <dbReference type="EMBL" id="CAK1583602.1"/>
    </source>
</evidence>
<reference evidence="1 2" key="1">
    <citation type="submission" date="2023-11" db="EMBL/GenBank/DDBJ databases">
        <authorList>
            <person name="Hedman E."/>
            <person name="Englund M."/>
            <person name="Stromberg M."/>
            <person name="Nyberg Akerstrom W."/>
            <person name="Nylinder S."/>
            <person name="Jareborg N."/>
            <person name="Kallberg Y."/>
            <person name="Kronander E."/>
        </authorList>
    </citation>
    <scope>NUCLEOTIDE SEQUENCE [LARGE SCALE GENOMIC DNA]</scope>
</reference>
<gene>
    <name evidence="1" type="ORF">PARMNEM_LOCUS4974</name>
</gene>
<dbReference type="Proteomes" id="UP001314205">
    <property type="component" value="Unassembled WGS sequence"/>
</dbReference>
<dbReference type="EMBL" id="CAVLGL010000057">
    <property type="protein sequence ID" value="CAK1583602.1"/>
    <property type="molecule type" value="Genomic_DNA"/>
</dbReference>
<evidence type="ECO:0000313" key="2">
    <source>
        <dbReference type="Proteomes" id="UP001314205"/>
    </source>
</evidence>
<accession>A0AAV1KN82</accession>
<protein>
    <submittedName>
        <fullName evidence="1">Uncharacterized protein</fullName>
    </submittedName>
</protein>